<sequence>MLTKNIKYPYIKLIFDVVGILASVGILLMFIFNKYADFESNGSSSFGINIIGSSMVLLYILILIVVICAIVSFVLKLIKKKGKKAADS</sequence>
<evidence type="ECO:0000313" key="2">
    <source>
        <dbReference type="EMBL" id="PTI73574.1"/>
    </source>
</evidence>
<keyword evidence="1" id="KW-1133">Transmembrane helix</keyword>
<dbReference type="RefSeq" id="WP_107545434.1">
    <property type="nucleotide sequence ID" value="NZ_PZFQ01000073.1"/>
</dbReference>
<keyword evidence="1" id="KW-0812">Transmembrane</keyword>
<evidence type="ECO:0000313" key="3">
    <source>
        <dbReference type="Proteomes" id="UP000241960"/>
    </source>
</evidence>
<dbReference type="EMBL" id="PZFQ01000073">
    <property type="protein sequence ID" value="PTI73574.1"/>
    <property type="molecule type" value="Genomic_DNA"/>
</dbReference>
<dbReference type="Proteomes" id="UP000241960">
    <property type="component" value="Unassembled WGS sequence"/>
</dbReference>
<feature type="transmembrane region" description="Helical" evidence="1">
    <location>
        <begin position="12"/>
        <end position="36"/>
    </location>
</feature>
<proteinExistence type="predicted"/>
<organism evidence="2 3">
    <name type="scientific">Staphylococcus succinus</name>
    <dbReference type="NCBI Taxonomy" id="61015"/>
    <lineage>
        <taxon>Bacteria</taxon>
        <taxon>Bacillati</taxon>
        <taxon>Bacillota</taxon>
        <taxon>Bacilli</taxon>
        <taxon>Bacillales</taxon>
        <taxon>Staphylococcaceae</taxon>
        <taxon>Staphylococcus</taxon>
    </lineage>
</organism>
<feature type="transmembrane region" description="Helical" evidence="1">
    <location>
        <begin position="56"/>
        <end position="78"/>
    </location>
</feature>
<dbReference type="AlphaFoldDB" id="A0A9Q6HMD9"/>
<gene>
    <name evidence="2" type="ORF">BU058_13065</name>
</gene>
<comment type="caution">
    <text evidence="2">The sequence shown here is derived from an EMBL/GenBank/DDBJ whole genome shotgun (WGS) entry which is preliminary data.</text>
</comment>
<evidence type="ECO:0000256" key="1">
    <source>
        <dbReference type="SAM" id="Phobius"/>
    </source>
</evidence>
<name>A0A9Q6HMD9_9STAP</name>
<accession>A0A9Q6HMD9</accession>
<keyword evidence="1" id="KW-0472">Membrane</keyword>
<protein>
    <submittedName>
        <fullName evidence="2">Uncharacterized protein</fullName>
    </submittedName>
</protein>
<reference evidence="2 3" key="1">
    <citation type="journal article" date="2016" name="Front. Microbiol.">
        <title>Comprehensive Phylogenetic Analysis of Bovine Non-aureus Staphylococci Species Based on Whole-Genome Sequencing.</title>
        <authorList>
            <person name="Naushad S."/>
            <person name="Barkema H.W."/>
            <person name="Luby C."/>
            <person name="Condas L.A."/>
            <person name="Nobrega D.B."/>
            <person name="Carson D.A."/>
            <person name="De Buck J."/>
        </authorList>
    </citation>
    <scope>NUCLEOTIDE SEQUENCE [LARGE SCALE GENOMIC DNA]</scope>
    <source>
        <strain evidence="2 3">SNUC 1231</strain>
    </source>
</reference>